<protein>
    <submittedName>
        <fullName evidence="1">Uncharacterized protein</fullName>
    </submittedName>
</protein>
<dbReference type="PATRIC" id="fig|40335.7.peg.1626"/>
<evidence type="ECO:0000313" key="2">
    <source>
        <dbReference type="Proteomes" id="UP000054693"/>
    </source>
</evidence>
<evidence type="ECO:0000313" key="1">
    <source>
        <dbReference type="EMBL" id="KTD73686.1"/>
    </source>
</evidence>
<sequence>MELEWKDDPVNNKVELDELKATQGAVDLPTELKAKIEHLGPKDDGFLETEELKYTSNKPAP</sequence>
<dbReference type="EMBL" id="LNZA01000001">
    <property type="protein sequence ID" value="KTD73686.1"/>
    <property type="molecule type" value="Genomic_DNA"/>
</dbReference>
<accession>A0A0W0ZXF1</accession>
<dbReference type="Proteomes" id="UP000054693">
    <property type="component" value="Unassembled WGS sequence"/>
</dbReference>
<name>A0A0W0ZXF1_9GAMM</name>
<dbReference type="STRING" id="40335.Ltuc_1533"/>
<dbReference type="AlphaFoldDB" id="A0A0W0ZXF1"/>
<reference evidence="1 2" key="1">
    <citation type="submission" date="2015-11" db="EMBL/GenBank/DDBJ databases">
        <title>Genomic analysis of 38 Legionella species identifies large and diverse effector repertoires.</title>
        <authorList>
            <person name="Burstein D."/>
            <person name="Amaro F."/>
            <person name="Zusman T."/>
            <person name="Lifshitz Z."/>
            <person name="Cohen O."/>
            <person name="Gilbert J.A."/>
            <person name="Pupko T."/>
            <person name="Shuman H.A."/>
            <person name="Segal G."/>
        </authorList>
    </citation>
    <scope>NUCLEOTIDE SEQUENCE [LARGE SCALE GENOMIC DNA]</scope>
    <source>
        <strain evidence="1 2">ATCC 49180</strain>
    </source>
</reference>
<keyword evidence="2" id="KW-1185">Reference proteome</keyword>
<gene>
    <name evidence="1" type="ORF">Ltuc_1533</name>
</gene>
<proteinExistence type="predicted"/>
<comment type="caution">
    <text evidence="1">The sequence shown here is derived from an EMBL/GenBank/DDBJ whole genome shotgun (WGS) entry which is preliminary data.</text>
</comment>
<organism evidence="1 2">
    <name type="scientific">Legionella tucsonensis</name>
    <dbReference type="NCBI Taxonomy" id="40335"/>
    <lineage>
        <taxon>Bacteria</taxon>
        <taxon>Pseudomonadati</taxon>
        <taxon>Pseudomonadota</taxon>
        <taxon>Gammaproteobacteria</taxon>
        <taxon>Legionellales</taxon>
        <taxon>Legionellaceae</taxon>
        <taxon>Legionella</taxon>
    </lineage>
</organism>
<dbReference type="RefSeq" id="WP_058520697.1">
    <property type="nucleotide sequence ID" value="NZ_CAAAIP010000008.1"/>
</dbReference>